<organism evidence="1 2">
    <name type="scientific">Helianthus annuus</name>
    <name type="common">Common sunflower</name>
    <dbReference type="NCBI Taxonomy" id="4232"/>
    <lineage>
        <taxon>Eukaryota</taxon>
        <taxon>Viridiplantae</taxon>
        <taxon>Streptophyta</taxon>
        <taxon>Embryophyta</taxon>
        <taxon>Tracheophyta</taxon>
        <taxon>Spermatophyta</taxon>
        <taxon>Magnoliopsida</taxon>
        <taxon>eudicotyledons</taxon>
        <taxon>Gunneridae</taxon>
        <taxon>Pentapetalae</taxon>
        <taxon>asterids</taxon>
        <taxon>campanulids</taxon>
        <taxon>Asterales</taxon>
        <taxon>Asteraceae</taxon>
        <taxon>Asteroideae</taxon>
        <taxon>Heliantheae alliance</taxon>
        <taxon>Heliantheae</taxon>
        <taxon>Helianthus</taxon>
    </lineage>
</organism>
<accession>A0A9K3JMV9</accession>
<sequence length="244" mass="26764">MLQVLMSSILSSGLSDEHDPMAIVSDDEAAHAPEIFMSNSESDPEMMSDDDDPGDFQPFALLDFGDDILFIDDVLALPLPIHDQLIIGHPDGEHIVEPIPIHAIPLSTIPAEDWPFVVNLDDDVDVPVFEVDYPDDDLSDGKVFDIAIIDIASPFVSVIDISSDSDPDSDIDSFVLVTSSALRAASLEAYPTDDDDAISVAPTTSTLFPHLLMRESPRATHMYHHPYRVHACNHPDISLHMVCH</sequence>
<comment type="caution">
    <text evidence="1">The sequence shown here is derived from an EMBL/GenBank/DDBJ whole genome shotgun (WGS) entry which is preliminary data.</text>
</comment>
<dbReference type="EMBL" id="MNCJ02000317">
    <property type="protein sequence ID" value="KAF5818100.1"/>
    <property type="molecule type" value="Genomic_DNA"/>
</dbReference>
<dbReference type="AlphaFoldDB" id="A0A9K3JMV9"/>
<evidence type="ECO:0000313" key="2">
    <source>
        <dbReference type="Proteomes" id="UP000215914"/>
    </source>
</evidence>
<reference evidence="1" key="1">
    <citation type="journal article" date="2017" name="Nature">
        <title>The sunflower genome provides insights into oil metabolism, flowering and Asterid evolution.</title>
        <authorList>
            <person name="Badouin H."/>
            <person name="Gouzy J."/>
            <person name="Grassa C.J."/>
            <person name="Murat F."/>
            <person name="Staton S.E."/>
            <person name="Cottret L."/>
            <person name="Lelandais-Briere C."/>
            <person name="Owens G.L."/>
            <person name="Carrere S."/>
            <person name="Mayjonade B."/>
            <person name="Legrand L."/>
            <person name="Gill N."/>
            <person name="Kane N.C."/>
            <person name="Bowers J.E."/>
            <person name="Hubner S."/>
            <person name="Bellec A."/>
            <person name="Berard A."/>
            <person name="Berges H."/>
            <person name="Blanchet N."/>
            <person name="Boniface M.C."/>
            <person name="Brunel D."/>
            <person name="Catrice O."/>
            <person name="Chaidir N."/>
            <person name="Claudel C."/>
            <person name="Donnadieu C."/>
            <person name="Faraut T."/>
            <person name="Fievet G."/>
            <person name="Helmstetter N."/>
            <person name="King M."/>
            <person name="Knapp S.J."/>
            <person name="Lai Z."/>
            <person name="Le Paslier M.C."/>
            <person name="Lippi Y."/>
            <person name="Lorenzon L."/>
            <person name="Mandel J.R."/>
            <person name="Marage G."/>
            <person name="Marchand G."/>
            <person name="Marquand E."/>
            <person name="Bret-Mestries E."/>
            <person name="Morien E."/>
            <person name="Nambeesan S."/>
            <person name="Nguyen T."/>
            <person name="Pegot-Espagnet P."/>
            <person name="Pouilly N."/>
            <person name="Raftis F."/>
            <person name="Sallet E."/>
            <person name="Schiex T."/>
            <person name="Thomas J."/>
            <person name="Vandecasteele C."/>
            <person name="Vares D."/>
            <person name="Vear F."/>
            <person name="Vautrin S."/>
            <person name="Crespi M."/>
            <person name="Mangin B."/>
            <person name="Burke J.M."/>
            <person name="Salse J."/>
            <person name="Munos S."/>
            <person name="Vincourt P."/>
            <person name="Rieseberg L.H."/>
            <person name="Langlade N.B."/>
        </authorList>
    </citation>
    <scope>NUCLEOTIDE SEQUENCE</scope>
    <source>
        <tissue evidence="1">Leaves</tissue>
    </source>
</reference>
<dbReference type="Gramene" id="mRNA:HanXRQr2_Chr02g0060891">
    <property type="protein sequence ID" value="CDS:HanXRQr2_Chr02g0060891.1"/>
    <property type="gene ID" value="HanXRQr2_Chr02g0060891"/>
</dbReference>
<keyword evidence="2" id="KW-1185">Reference proteome</keyword>
<name>A0A9K3JMV9_HELAN</name>
<gene>
    <name evidence="1" type="ORF">HanXRQr2_Chr02g0060891</name>
</gene>
<reference evidence="1" key="2">
    <citation type="submission" date="2020-06" db="EMBL/GenBank/DDBJ databases">
        <title>Helianthus annuus Genome sequencing and assembly Release 2.</title>
        <authorList>
            <person name="Gouzy J."/>
            <person name="Langlade N."/>
            <person name="Munos S."/>
        </authorList>
    </citation>
    <scope>NUCLEOTIDE SEQUENCE</scope>
    <source>
        <tissue evidence="1">Leaves</tissue>
    </source>
</reference>
<dbReference type="Proteomes" id="UP000215914">
    <property type="component" value="Unassembled WGS sequence"/>
</dbReference>
<proteinExistence type="predicted"/>
<protein>
    <submittedName>
        <fullName evidence="1">Uncharacterized protein</fullName>
    </submittedName>
</protein>
<evidence type="ECO:0000313" key="1">
    <source>
        <dbReference type="EMBL" id="KAF5818100.1"/>
    </source>
</evidence>